<gene>
    <name evidence="7" type="ORF">PTTG_00763</name>
</gene>
<feature type="domain" description="Helicase C-terminal" evidence="6">
    <location>
        <begin position="154"/>
        <end position="229"/>
    </location>
</feature>
<dbReference type="PANTHER" id="PTHR13710:SF105">
    <property type="entry name" value="ATP-DEPENDENT DNA HELICASE Q1"/>
    <property type="match status" value="1"/>
</dbReference>
<comment type="similarity">
    <text evidence="1">Belongs to the helicase family. RecQ subfamily.</text>
</comment>
<reference evidence="8" key="4">
    <citation type="submission" date="2025-05" db="UniProtKB">
        <authorList>
            <consortium name="EnsemblFungi"/>
        </authorList>
    </citation>
    <scope>IDENTIFICATION</scope>
    <source>
        <strain evidence="8">isolate 1-1 / race 1 (BBBD)</strain>
    </source>
</reference>
<evidence type="ECO:0000256" key="2">
    <source>
        <dbReference type="ARBA" id="ARBA00023125"/>
    </source>
</evidence>
<dbReference type="GO" id="GO:0043138">
    <property type="term" value="F:3'-5' DNA helicase activity"/>
    <property type="evidence" value="ECO:0007669"/>
    <property type="project" value="UniProtKB-EC"/>
</dbReference>
<evidence type="ECO:0000259" key="6">
    <source>
        <dbReference type="Pfam" id="PF00271"/>
    </source>
</evidence>
<reference evidence="7" key="2">
    <citation type="submission" date="2016-05" db="EMBL/GenBank/DDBJ databases">
        <title>Comparative analysis highlights variable genome content of wheat rusts and divergence of the mating loci.</title>
        <authorList>
            <person name="Cuomo C.A."/>
            <person name="Bakkeren G."/>
            <person name="Szabo L."/>
            <person name="Khalil H."/>
            <person name="Joly D."/>
            <person name="Goldberg J."/>
            <person name="Young S."/>
            <person name="Zeng Q."/>
            <person name="Fellers J."/>
        </authorList>
    </citation>
    <scope>NUCLEOTIDE SEQUENCE [LARGE SCALE GENOMIC DNA]</scope>
    <source>
        <strain evidence="7">1-1 BBBD Race 1</strain>
    </source>
</reference>
<feature type="non-terminal residue" evidence="7">
    <location>
        <position position="241"/>
    </location>
</feature>
<sequence length="241" mass="27140">MVLDEAHMVYVWGLVESGKAKFLSVRDCLQDYGIFRPLYGKLGNCLIANNGVPILLLSATCCPVAIDLILGSLMLKTVDISFFRGELVQPKIQILRFYMEYPLKLCNNLIRMFSKETEIKDQDLLPTLIYSGTRKATLTVINVLNRARGKKMDAYNSKSNLIRRYHACTGDKDKADCVEDFENKKFPIFSSTMALGLGQNWKRVRCVIYMGRGDPSTISQMMGSCGRDGRPGLAILFMEPI</sequence>
<dbReference type="GO" id="GO:0005694">
    <property type="term" value="C:chromosome"/>
    <property type="evidence" value="ECO:0007669"/>
    <property type="project" value="TreeGrafter"/>
</dbReference>
<comment type="catalytic activity">
    <reaction evidence="4">
        <text>Couples ATP hydrolysis with the unwinding of duplex DNA by translocating in the 3'-5' direction.</text>
        <dbReference type="EC" id="5.6.2.4"/>
    </reaction>
</comment>
<keyword evidence="9" id="KW-1185">Reference proteome</keyword>
<reference evidence="8 9" key="3">
    <citation type="journal article" date="2017" name="G3 (Bethesda)">
        <title>Comparative analysis highlights variable genome content of wheat rusts and divergence of the mating loci.</title>
        <authorList>
            <person name="Cuomo C.A."/>
            <person name="Bakkeren G."/>
            <person name="Khalil H.B."/>
            <person name="Panwar V."/>
            <person name="Joly D."/>
            <person name="Linning R."/>
            <person name="Sakthikumar S."/>
            <person name="Song X."/>
            <person name="Adiconis X."/>
            <person name="Fan L."/>
            <person name="Goldberg J.M."/>
            <person name="Levin J.Z."/>
            <person name="Young S."/>
            <person name="Zeng Q."/>
            <person name="Anikster Y."/>
            <person name="Bruce M."/>
            <person name="Wang M."/>
            <person name="Yin C."/>
            <person name="McCallum B."/>
            <person name="Szabo L.J."/>
            <person name="Hulbert S."/>
            <person name="Chen X."/>
            <person name="Fellers J.P."/>
        </authorList>
    </citation>
    <scope>NUCLEOTIDE SEQUENCE</scope>
    <source>
        <strain evidence="9">Isolate 1-1 / race 1 (BBBD)</strain>
        <strain evidence="8">isolate 1-1 / race 1 (BBBD)</strain>
    </source>
</reference>
<proteinExistence type="inferred from homology"/>
<protein>
    <recommendedName>
        <fullName evidence="5">DNA 3'-5' helicase</fullName>
        <ecNumber evidence="5">5.6.2.4</ecNumber>
    </recommendedName>
</protein>
<dbReference type="Gene3D" id="3.40.50.300">
    <property type="entry name" value="P-loop containing nucleotide triphosphate hydrolases"/>
    <property type="match status" value="2"/>
</dbReference>
<dbReference type="AlphaFoldDB" id="A0A180GRE1"/>
<dbReference type="Proteomes" id="UP000005240">
    <property type="component" value="Unassembled WGS sequence"/>
</dbReference>
<dbReference type="GO" id="GO:0005737">
    <property type="term" value="C:cytoplasm"/>
    <property type="evidence" value="ECO:0007669"/>
    <property type="project" value="TreeGrafter"/>
</dbReference>
<accession>A0A180GRE1</accession>
<evidence type="ECO:0000256" key="1">
    <source>
        <dbReference type="ARBA" id="ARBA00005446"/>
    </source>
</evidence>
<dbReference type="InterPro" id="IPR027417">
    <property type="entry name" value="P-loop_NTPase"/>
</dbReference>
<dbReference type="Pfam" id="PF00271">
    <property type="entry name" value="Helicase_C"/>
    <property type="match status" value="1"/>
</dbReference>
<evidence type="ECO:0000313" key="7">
    <source>
        <dbReference type="EMBL" id="OAV94852.1"/>
    </source>
</evidence>
<keyword evidence="3" id="KW-0413">Isomerase</keyword>
<dbReference type="EMBL" id="ADAS02000035">
    <property type="protein sequence ID" value="OAV94852.1"/>
    <property type="molecule type" value="Genomic_DNA"/>
</dbReference>
<dbReference type="EnsemblFungi" id="PTTG_00763-t43_1">
    <property type="protein sequence ID" value="PTTG_00763-t43_1-p1"/>
    <property type="gene ID" value="PTTG_00763"/>
</dbReference>
<dbReference type="GO" id="GO:0009378">
    <property type="term" value="F:four-way junction helicase activity"/>
    <property type="evidence" value="ECO:0007669"/>
    <property type="project" value="TreeGrafter"/>
</dbReference>
<keyword evidence="2" id="KW-0238">DNA-binding</keyword>
<dbReference type="VEuPathDB" id="FungiDB:PTTG_00763"/>
<dbReference type="EC" id="5.6.2.4" evidence="5"/>
<dbReference type="PANTHER" id="PTHR13710">
    <property type="entry name" value="DNA HELICASE RECQ FAMILY MEMBER"/>
    <property type="match status" value="1"/>
</dbReference>
<dbReference type="OrthoDB" id="10261556at2759"/>
<organism evidence="7">
    <name type="scientific">Puccinia triticina (isolate 1-1 / race 1 (BBBD))</name>
    <name type="common">Brown leaf rust fungus</name>
    <dbReference type="NCBI Taxonomy" id="630390"/>
    <lineage>
        <taxon>Eukaryota</taxon>
        <taxon>Fungi</taxon>
        <taxon>Dikarya</taxon>
        <taxon>Basidiomycota</taxon>
        <taxon>Pucciniomycotina</taxon>
        <taxon>Pucciniomycetes</taxon>
        <taxon>Pucciniales</taxon>
        <taxon>Pucciniaceae</taxon>
        <taxon>Puccinia</taxon>
    </lineage>
</organism>
<reference evidence="7" key="1">
    <citation type="submission" date="2009-11" db="EMBL/GenBank/DDBJ databases">
        <authorList>
            <consortium name="The Broad Institute Genome Sequencing Platform"/>
            <person name="Ward D."/>
            <person name="Feldgarden M."/>
            <person name="Earl A."/>
            <person name="Young S.K."/>
            <person name="Zeng Q."/>
            <person name="Koehrsen M."/>
            <person name="Alvarado L."/>
            <person name="Berlin A."/>
            <person name="Bochicchio J."/>
            <person name="Borenstein D."/>
            <person name="Chapman S.B."/>
            <person name="Chen Z."/>
            <person name="Engels R."/>
            <person name="Freedman E."/>
            <person name="Gellesch M."/>
            <person name="Goldberg J."/>
            <person name="Griggs A."/>
            <person name="Gujja S."/>
            <person name="Heilman E."/>
            <person name="Heiman D."/>
            <person name="Hepburn T."/>
            <person name="Howarth C."/>
            <person name="Jen D."/>
            <person name="Larson L."/>
            <person name="Lewis B."/>
            <person name="Mehta T."/>
            <person name="Park D."/>
            <person name="Pearson M."/>
            <person name="Roberts A."/>
            <person name="Saif S."/>
            <person name="Shea T."/>
            <person name="Shenoy N."/>
            <person name="Sisk P."/>
            <person name="Stolte C."/>
            <person name="Sykes S."/>
            <person name="Thomson T."/>
            <person name="Walk T."/>
            <person name="White J."/>
            <person name="Yandava C."/>
            <person name="Izard J."/>
            <person name="Baranova O.V."/>
            <person name="Blanton J.M."/>
            <person name="Tanner A.C."/>
            <person name="Dewhirst F.E."/>
            <person name="Haas B."/>
            <person name="Nusbaum C."/>
            <person name="Birren B."/>
        </authorList>
    </citation>
    <scope>NUCLEOTIDE SEQUENCE [LARGE SCALE GENOMIC DNA]</scope>
    <source>
        <strain evidence="7">1-1 BBBD Race 1</strain>
    </source>
</reference>
<name>A0A180GRE1_PUCT1</name>
<evidence type="ECO:0000256" key="3">
    <source>
        <dbReference type="ARBA" id="ARBA00023235"/>
    </source>
</evidence>
<dbReference type="InterPro" id="IPR001650">
    <property type="entry name" value="Helicase_C-like"/>
</dbReference>
<evidence type="ECO:0000256" key="4">
    <source>
        <dbReference type="ARBA" id="ARBA00034617"/>
    </source>
</evidence>
<dbReference type="SUPFAM" id="SSF52540">
    <property type="entry name" value="P-loop containing nucleoside triphosphate hydrolases"/>
    <property type="match status" value="1"/>
</dbReference>
<evidence type="ECO:0000313" key="9">
    <source>
        <dbReference type="Proteomes" id="UP000005240"/>
    </source>
</evidence>
<dbReference type="GO" id="GO:0000724">
    <property type="term" value="P:double-strand break repair via homologous recombination"/>
    <property type="evidence" value="ECO:0007669"/>
    <property type="project" value="TreeGrafter"/>
</dbReference>
<evidence type="ECO:0000313" key="8">
    <source>
        <dbReference type="EnsemblFungi" id="PTTG_00763-t43_1-p1"/>
    </source>
</evidence>
<dbReference type="GO" id="GO:0003677">
    <property type="term" value="F:DNA binding"/>
    <property type="evidence" value="ECO:0007669"/>
    <property type="project" value="UniProtKB-KW"/>
</dbReference>
<evidence type="ECO:0000256" key="5">
    <source>
        <dbReference type="ARBA" id="ARBA00034808"/>
    </source>
</evidence>